<dbReference type="InterPro" id="IPR050237">
    <property type="entry name" value="ATP-dep_AMP-bd_enzyme"/>
</dbReference>
<dbReference type="PANTHER" id="PTHR43767:SF10">
    <property type="entry name" value="SURFACTIN SYNTHASE SUBUNIT 1"/>
    <property type="match status" value="1"/>
</dbReference>
<dbReference type="InterPro" id="IPR000873">
    <property type="entry name" value="AMP-dep_synth/lig_dom"/>
</dbReference>
<comment type="caution">
    <text evidence="2">The sequence shown here is derived from an EMBL/GenBank/DDBJ whole genome shotgun (WGS) entry which is preliminary data.</text>
</comment>
<dbReference type="AlphaFoldDB" id="A0A839QXJ2"/>
<gene>
    <name evidence="2" type="ORF">FHX50_000939</name>
</gene>
<evidence type="ECO:0000313" key="3">
    <source>
        <dbReference type="Proteomes" id="UP000568050"/>
    </source>
</evidence>
<organism evidence="2 3">
    <name type="scientific">Helcobacillus massiliensis</name>
    <dbReference type="NCBI Taxonomy" id="521392"/>
    <lineage>
        <taxon>Bacteria</taxon>
        <taxon>Bacillati</taxon>
        <taxon>Actinomycetota</taxon>
        <taxon>Actinomycetes</taxon>
        <taxon>Micrococcales</taxon>
        <taxon>Dermabacteraceae</taxon>
        <taxon>Helcobacillus</taxon>
    </lineage>
</organism>
<keyword evidence="2" id="KW-0436">Ligase</keyword>
<feature type="domain" description="AMP-dependent synthetase/ligase" evidence="1">
    <location>
        <begin position="30"/>
        <end position="448"/>
    </location>
</feature>
<dbReference type="GO" id="GO:0004467">
    <property type="term" value="F:long-chain fatty acid-CoA ligase activity"/>
    <property type="evidence" value="ECO:0007669"/>
    <property type="project" value="UniProtKB-EC"/>
</dbReference>
<dbReference type="Pfam" id="PF00501">
    <property type="entry name" value="AMP-binding"/>
    <property type="match status" value="1"/>
</dbReference>
<dbReference type="Gene3D" id="3.40.50.12780">
    <property type="entry name" value="N-terminal domain of ligase-like"/>
    <property type="match status" value="1"/>
</dbReference>
<protein>
    <submittedName>
        <fullName evidence="2">Long-chain acyl-CoA synthetase</fullName>
        <ecNumber evidence="2">6.2.1.3</ecNumber>
    </submittedName>
</protein>
<sequence>MPQRFAKYYAPGTARTVTPEFTNVPAAITAAAERFASSVALDFQGRTLTYRQLGQQIDIAAQGLLDRGIRKGDRVSLLLPMSLDAVIAFHAVLRIGAVVVQHSPHTPAAQLSRYFDDYEPVCAIVSEERLGVLTRIPSAALPLSVIAVPRPPSQLDVTKISLTGTISTLKRTAAVSTGKLARPFMKREKPAEKGGADGFYVGKWRSVLTSARIDADHPMPSGDDIALIMYGDEGGRHPLGSIITHGNLCAMAAQSLSWLADTQPGQEASLAMWPLHSVVGVADALTTSLFHGRRVILIPAFDRAAVAKAVKKHRPVVLAADTEVVDHLAALAHDGKLDIASIRVAFTPTSRITEETATSWLEATHQMPTIIGYGLEESCVVAAIPGISPHPEAIRALAAFSDSPGIVGIPFPATQMRVVDPSHRGRVLPTGDAGELMVKGPQVFHGYWGRPDKTSEVLTGDGWVLTGDMAVMDADGFVEILGRVSSGRKRDCPTGQ</sequence>
<dbReference type="EMBL" id="JACHWP010000001">
    <property type="protein sequence ID" value="MBB3022691.1"/>
    <property type="molecule type" value="Genomic_DNA"/>
</dbReference>
<dbReference type="Proteomes" id="UP000568050">
    <property type="component" value="Unassembled WGS sequence"/>
</dbReference>
<dbReference type="SUPFAM" id="SSF56801">
    <property type="entry name" value="Acetyl-CoA synthetase-like"/>
    <property type="match status" value="1"/>
</dbReference>
<reference evidence="2 3" key="1">
    <citation type="submission" date="2020-08" db="EMBL/GenBank/DDBJ databases">
        <title>Sequencing the genomes of 1000 actinobacteria strains.</title>
        <authorList>
            <person name="Klenk H.-P."/>
        </authorList>
    </citation>
    <scope>NUCLEOTIDE SEQUENCE [LARGE SCALE GENOMIC DNA]</scope>
    <source>
        <strain evidence="2 3">DSM 23040</strain>
    </source>
</reference>
<proteinExistence type="predicted"/>
<accession>A0A839QXJ2</accession>
<name>A0A839QXJ2_9MICO</name>
<evidence type="ECO:0000259" key="1">
    <source>
        <dbReference type="Pfam" id="PF00501"/>
    </source>
</evidence>
<keyword evidence="3" id="KW-1185">Reference proteome</keyword>
<dbReference type="PANTHER" id="PTHR43767">
    <property type="entry name" value="LONG-CHAIN-FATTY-ACID--COA LIGASE"/>
    <property type="match status" value="1"/>
</dbReference>
<dbReference type="InterPro" id="IPR042099">
    <property type="entry name" value="ANL_N_sf"/>
</dbReference>
<evidence type="ECO:0000313" key="2">
    <source>
        <dbReference type="EMBL" id="MBB3022691.1"/>
    </source>
</evidence>
<dbReference type="RefSeq" id="WP_183374936.1">
    <property type="nucleotide sequence ID" value="NZ_CBCSFZ010000004.1"/>
</dbReference>
<dbReference type="EC" id="6.2.1.3" evidence="2"/>